<dbReference type="Gene3D" id="1.10.1070.11">
    <property type="entry name" value="Phosphatidylinositol 3-/4-kinase, catalytic domain"/>
    <property type="match status" value="1"/>
</dbReference>
<dbReference type="GO" id="GO:0031932">
    <property type="term" value="C:TORC2 complex"/>
    <property type="evidence" value="ECO:0007669"/>
    <property type="project" value="TreeGrafter"/>
</dbReference>
<dbReference type="Pfam" id="PF02260">
    <property type="entry name" value="FATC"/>
    <property type="match status" value="1"/>
</dbReference>
<dbReference type="PANTHER" id="PTHR11139">
    <property type="entry name" value="ATAXIA TELANGIECTASIA MUTATED ATM -RELATED"/>
    <property type="match status" value="1"/>
</dbReference>
<proteinExistence type="predicted"/>
<organism evidence="3">
    <name type="scientific">Aureoumbra lagunensis</name>
    <dbReference type="NCBI Taxonomy" id="44058"/>
    <lineage>
        <taxon>Eukaryota</taxon>
        <taxon>Sar</taxon>
        <taxon>Stramenopiles</taxon>
        <taxon>Ochrophyta</taxon>
        <taxon>Pelagophyceae</taxon>
        <taxon>Pelagomonadales</taxon>
        <taxon>Aureoumbra</taxon>
    </lineage>
</organism>
<dbReference type="SUPFAM" id="SSF56112">
    <property type="entry name" value="Protein kinase-like (PK-like)"/>
    <property type="match status" value="1"/>
</dbReference>
<evidence type="ECO:0008006" key="4">
    <source>
        <dbReference type="Google" id="ProtNLM"/>
    </source>
</evidence>
<protein>
    <recommendedName>
        <fullName evidence="4">Non-specific serine/threonine protein kinase</fullName>
    </recommendedName>
</protein>
<dbReference type="GO" id="GO:0005634">
    <property type="term" value="C:nucleus"/>
    <property type="evidence" value="ECO:0007669"/>
    <property type="project" value="TreeGrafter"/>
</dbReference>
<dbReference type="PANTHER" id="PTHR11139:SF9">
    <property type="entry name" value="SERINE_THREONINE-PROTEIN KINASE MTOR"/>
    <property type="match status" value="1"/>
</dbReference>
<accession>A0A7S3JS21</accession>
<dbReference type="AlphaFoldDB" id="A0A7S3JS21"/>
<gene>
    <name evidence="3" type="ORF">ALAG00032_LOCUS1798</name>
</gene>
<dbReference type="SMART" id="SM01343">
    <property type="entry name" value="FATC"/>
    <property type="match status" value="1"/>
</dbReference>
<dbReference type="InterPro" id="IPR003152">
    <property type="entry name" value="FATC_dom"/>
</dbReference>
<dbReference type="GO" id="GO:0004674">
    <property type="term" value="F:protein serine/threonine kinase activity"/>
    <property type="evidence" value="ECO:0007669"/>
    <property type="project" value="TreeGrafter"/>
</dbReference>
<dbReference type="GO" id="GO:0031929">
    <property type="term" value="P:TOR signaling"/>
    <property type="evidence" value="ECO:0007669"/>
    <property type="project" value="TreeGrafter"/>
</dbReference>
<dbReference type="GO" id="GO:0031931">
    <property type="term" value="C:TORC1 complex"/>
    <property type="evidence" value="ECO:0007669"/>
    <property type="project" value="TreeGrafter"/>
</dbReference>
<dbReference type="PROSITE" id="PS50290">
    <property type="entry name" value="PI3_4_KINASE_3"/>
    <property type="match status" value="1"/>
</dbReference>
<reference evidence="3" key="1">
    <citation type="submission" date="2021-01" db="EMBL/GenBank/DDBJ databases">
        <authorList>
            <person name="Corre E."/>
            <person name="Pelletier E."/>
            <person name="Niang G."/>
            <person name="Scheremetjew M."/>
            <person name="Finn R."/>
            <person name="Kale V."/>
            <person name="Holt S."/>
            <person name="Cochrane G."/>
            <person name="Meng A."/>
            <person name="Brown T."/>
            <person name="Cohen L."/>
        </authorList>
    </citation>
    <scope>NUCLEOTIDE SEQUENCE</scope>
    <source>
        <strain evidence="3">CCMP1510</strain>
    </source>
</reference>
<dbReference type="EMBL" id="HBIJ01002628">
    <property type="protein sequence ID" value="CAE0361066.1"/>
    <property type="molecule type" value="Transcribed_RNA"/>
</dbReference>
<dbReference type="Gene3D" id="3.30.1010.10">
    <property type="entry name" value="Phosphatidylinositol 3-kinase Catalytic Subunit, Chain A, domain 4"/>
    <property type="match status" value="1"/>
</dbReference>
<dbReference type="InterPro" id="IPR000403">
    <property type="entry name" value="PI3/4_kinase_cat_dom"/>
</dbReference>
<dbReference type="GO" id="GO:0005737">
    <property type="term" value="C:cytoplasm"/>
    <property type="evidence" value="ECO:0007669"/>
    <property type="project" value="TreeGrafter"/>
</dbReference>
<name>A0A7S3JS21_9STRA</name>
<evidence type="ECO:0000313" key="3">
    <source>
        <dbReference type="EMBL" id="CAE0361066.1"/>
    </source>
</evidence>
<sequence>MLNFLSDMIADWFKGVYTSTSALHIDEINDFTKYERMCSDTVHFIAFHHISASEFHAVEKHLSKFILSRTPIDLNQVWRLYSSLHCVVRCNFCAISRYLDMKFVAPKLLTLSSTQLPIPGSFDPYVKKYTAVSIAAFNREIQVLTSKQHPRRLELNGSDGRTYVFLLKGHEDLHQDECVMQVFALINSIIRKKDMRRHTCLKIRLYTVLPLSHCTGLVGWVHKCSTVYELIARFRARVGIAFDTELNMLNRMAPEYEILPSLMSEEVFTHVLRRTRNRDLRKMLLLVSKCVEMWLRGISNFGQSLAIASFSGYILGIGDRHLSNIMVDRISGQIVHVDFGECFDECNSRQSYPEYVPFRLTEQFVNVSSIHEIDASYRNCATLSVRILREHGLCILAMLESFISECIVGDGSVQIQTALPSIKAKHRRIFDRESAQNIHLTSDYNLINQTRKKISGGEFLEAELSEYEQLGLLIFEARSPVYLSAMYPGWCPLI</sequence>
<dbReference type="InterPro" id="IPR050517">
    <property type="entry name" value="DDR_Repair_Kinase"/>
</dbReference>
<evidence type="ECO:0000259" key="2">
    <source>
        <dbReference type="PROSITE" id="PS51190"/>
    </source>
</evidence>
<feature type="domain" description="FATC" evidence="2">
    <location>
        <begin position="462"/>
        <end position="494"/>
    </location>
</feature>
<dbReference type="SMART" id="SM00146">
    <property type="entry name" value="PI3Kc"/>
    <property type="match status" value="1"/>
</dbReference>
<feature type="domain" description="PI3K/PI4K catalytic" evidence="1">
    <location>
        <begin position="137"/>
        <end position="463"/>
    </location>
</feature>
<evidence type="ECO:0000259" key="1">
    <source>
        <dbReference type="PROSITE" id="PS50290"/>
    </source>
</evidence>
<dbReference type="InterPro" id="IPR036940">
    <property type="entry name" value="PI3/4_kinase_cat_sf"/>
</dbReference>
<dbReference type="PROSITE" id="PS51190">
    <property type="entry name" value="FATC"/>
    <property type="match status" value="1"/>
</dbReference>
<dbReference type="Pfam" id="PF00454">
    <property type="entry name" value="PI3_PI4_kinase"/>
    <property type="match status" value="1"/>
</dbReference>
<dbReference type="InterPro" id="IPR011009">
    <property type="entry name" value="Kinase-like_dom_sf"/>
</dbReference>
<dbReference type="GO" id="GO:0016242">
    <property type="term" value="P:negative regulation of macroautophagy"/>
    <property type="evidence" value="ECO:0007669"/>
    <property type="project" value="TreeGrafter"/>
</dbReference>